<gene>
    <name evidence="2" type="ORF">Fmac_014676</name>
</gene>
<name>A0ABD1MCE7_9FABA</name>
<evidence type="ECO:0000256" key="1">
    <source>
        <dbReference type="SAM" id="MobiDB-lite"/>
    </source>
</evidence>
<dbReference type="AlphaFoldDB" id="A0ABD1MCE7"/>
<feature type="compositionally biased region" description="Basic and acidic residues" evidence="1">
    <location>
        <begin position="1"/>
        <end position="20"/>
    </location>
</feature>
<dbReference type="Proteomes" id="UP001603857">
    <property type="component" value="Unassembled WGS sequence"/>
</dbReference>
<proteinExistence type="predicted"/>
<dbReference type="EMBL" id="JBGMDY010000005">
    <property type="protein sequence ID" value="KAL2333463.1"/>
    <property type="molecule type" value="Genomic_DNA"/>
</dbReference>
<keyword evidence="3" id="KW-1185">Reference proteome</keyword>
<organism evidence="2 3">
    <name type="scientific">Flemingia macrophylla</name>
    <dbReference type="NCBI Taxonomy" id="520843"/>
    <lineage>
        <taxon>Eukaryota</taxon>
        <taxon>Viridiplantae</taxon>
        <taxon>Streptophyta</taxon>
        <taxon>Embryophyta</taxon>
        <taxon>Tracheophyta</taxon>
        <taxon>Spermatophyta</taxon>
        <taxon>Magnoliopsida</taxon>
        <taxon>eudicotyledons</taxon>
        <taxon>Gunneridae</taxon>
        <taxon>Pentapetalae</taxon>
        <taxon>rosids</taxon>
        <taxon>fabids</taxon>
        <taxon>Fabales</taxon>
        <taxon>Fabaceae</taxon>
        <taxon>Papilionoideae</taxon>
        <taxon>50 kb inversion clade</taxon>
        <taxon>NPAAA clade</taxon>
        <taxon>indigoferoid/millettioid clade</taxon>
        <taxon>Phaseoleae</taxon>
        <taxon>Flemingia</taxon>
    </lineage>
</organism>
<protein>
    <submittedName>
        <fullName evidence="2">Uncharacterized protein</fullName>
    </submittedName>
</protein>
<feature type="region of interest" description="Disordered" evidence="1">
    <location>
        <begin position="1"/>
        <end position="28"/>
    </location>
</feature>
<sequence>MNKSSDEAIFRRSKSSDEIKSIMQSQRTKNDLWTNQNCLDETIPGRYKNWHVCQAAVAVETVLRDSTLNPMLELLGLDAPTTDDAFEGEVTCIDKWMP</sequence>
<evidence type="ECO:0000313" key="2">
    <source>
        <dbReference type="EMBL" id="KAL2333463.1"/>
    </source>
</evidence>
<accession>A0ABD1MCE7</accession>
<comment type="caution">
    <text evidence="2">The sequence shown here is derived from an EMBL/GenBank/DDBJ whole genome shotgun (WGS) entry which is preliminary data.</text>
</comment>
<reference evidence="2 3" key="1">
    <citation type="submission" date="2024-08" db="EMBL/GenBank/DDBJ databases">
        <title>Insights into the chromosomal genome structure of Flemingia macrophylla.</title>
        <authorList>
            <person name="Ding Y."/>
            <person name="Zhao Y."/>
            <person name="Bi W."/>
            <person name="Wu M."/>
            <person name="Zhao G."/>
            <person name="Gong Y."/>
            <person name="Li W."/>
            <person name="Zhang P."/>
        </authorList>
    </citation>
    <scope>NUCLEOTIDE SEQUENCE [LARGE SCALE GENOMIC DNA]</scope>
    <source>
        <strain evidence="2">DYQJB</strain>
        <tissue evidence="2">Leaf</tissue>
    </source>
</reference>
<evidence type="ECO:0000313" key="3">
    <source>
        <dbReference type="Proteomes" id="UP001603857"/>
    </source>
</evidence>